<name>A0A443HNP8_BYSSP</name>
<dbReference type="GeneID" id="39601624"/>
<evidence type="ECO:0000313" key="1">
    <source>
        <dbReference type="EMBL" id="RWQ93429.1"/>
    </source>
</evidence>
<dbReference type="STRING" id="264951.A0A443HNP8"/>
<dbReference type="RefSeq" id="XP_028483074.1">
    <property type="nucleotide sequence ID" value="XM_028632347.1"/>
</dbReference>
<protein>
    <submittedName>
        <fullName evidence="1">Uncharacterized protein</fullName>
    </submittedName>
</protein>
<proteinExistence type="predicted"/>
<accession>A0A443HNP8</accession>
<dbReference type="Proteomes" id="UP000283841">
    <property type="component" value="Unassembled WGS sequence"/>
</dbReference>
<dbReference type="VEuPathDB" id="FungiDB:C8Q69DRAFT_500646"/>
<evidence type="ECO:0000313" key="2">
    <source>
        <dbReference type="Proteomes" id="UP000283841"/>
    </source>
</evidence>
<keyword evidence="2" id="KW-1185">Reference proteome</keyword>
<dbReference type="EMBL" id="RCNU01000010">
    <property type="protein sequence ID" value="RWQ93429.1"/>
    <property type="molecule type" value="Genomic_DNA"/>
</dbReference>
<organism evidence="1 2">
    <name type="scientific">Byssochlamys spectabilis</name>
    <name type="common">Paecilomyces variotii</name>
    <dbReference type="NCBI Taxonomy" id="264951"/>
    <lineage>
        <taxon>Eukaryota</taxon>
        <taxon>Fungi</taxon>
        <taxon>Dikarya</taxon>
        <taxon>Ascomycota</taxon>
        <taxon>Pezizomycotina</taxon>
        <taxon>Eurotiomycetes</taxon>
        <taxon>Eurotiomycetidae</taxon>
        <taxon>Eurotiales</taxon>
        <taxon>Thermoascaceae</taxon>
        <taxon>Paecilomyces</taxon>
    </lineage>
</organism>
<dbReference type="AlphaFoldDB" id="A0A443HNP8"/>
<comment type="caution">
    <text evidence="1">The sequence shown here is derived from an EMBL/GenBank/DDBJ whole genome shotgun (WGS) entry which is preliminary data.</text>
</comment>
<gene>
    <name evidence="1" type="ORF">C8Q69DRAFT_500646</name>
</gene>
<reference evidence="1 2" key="1">
    <citation type="journal article" date="2018" name="Front. Microbiol.">
        <title>Genomic and genetic insights into a cosmopolitan fungus, Paecilomyces variotii (Eurotiales).</title>
        <authorList>
            <person name="Urquhart A.S."/>
            <person name="Mondo S.J."/>
            <person name="Makela M.R."/>
            <person name="Hane J.K."/>
            <person name="Wiebenga A."/>
            <person name="He G."/>
            <person name="Mihaltcheva S."/>
            <person name="Pangilinan J."/>
            <person name="Lipzen A."/>
            <person name="Barry K."/>
            <person name="de Vries R.P."/>
            <person name="Grigoriev I.V."/>
            <person name="Idnurm A."/>
        </authorList>
    </citation>
    <scope>NUCLEOTIDE SEQUENCE [LARGE SCALE GENOMIC DNA]</scope>
    <source>
        <strain evidence="1 2">CBS 101075</strain>
    </source>
</reference>
<sequence>MNVSLLEYLQVGPPLLPIAPNPGYSKENTKNAKYNARDITSVGYWSIFNLATITAQITAQYGNILAGATLPSEPMPASPPQVLTSETSFRNRFTLYLDSRIRRSLRAGFQWLLSQNSIDGNSVSMAVIKTGKSSDRPWHCELVAIRRLDGNGNLELSDSIPWETHGSATHPVLTVALALWYIGMLASDNRNWFLP</sequence>